<keyword evidence="2 7" id="KW-0812">Transmembrane</keyword>
<name>A0ABY7K0Q6_9ACTN</name>
<dbReference type="EMBL" id="CP097463">
    <property type="protein sequence ID" value="WAX56896.1"/>
    <property type="molecule type" value="Genomic_DNA"/>
</dbReference>
<evidence type="ECO:0000256" key="1">
    <source>
        <dbReference type="ARBA" id="ARBA00022475"/>
    </source>
</evidence>
<evidence type="ECO:0000313" key="9">
    <source>
        <dbReference type="EMBL" id="WAX56896.1"/>
    </source>
</evidence>
<dbReference type="HAMAP" id="MF_02065">
    <property type="entry name" value="MltG"/>
    <property type="match status" value="1"/>
</dbReference>
<evidence type="ECO:0000256" key="8">
    <source>
        <dbReference type="SAM" id="MobiDB-lite"/>
    </source>
</evidence>
<gene>
    <name evidence="7 9" type="primary">mltG</name>
    <name evidence="9" type="ORF">M6B22_20575</name>
</gene>
<feature type="site" description="Important for catalytic activity" evidence="7">
    <location>
        <position position="291"/>
    </location>
</feature>
<evidence type="ECO:0000256" key="2">
    <source>
        <dbReference type="ARBA" id="ARBA00022692"/>
    </source>
</evidence>
<keyword evidence="1 7" id="KW-1003">Cell membrane</keyword>
<reference evidence="9" key="1">
    <citation type="submission" date="2022-05" db="EMBL/GenBank/DDBJ databases">
        <title>Jatrophihabitans sp. SB3-54 whole genome sequence.</title>
        <authorList>
            <person name="Suh M.K."/>
            <person name="Eom M.K."/>
            <person name="Kim J.S."/>
            <person name="Kim H.S."/>
            <person name="Do H.E."/>
            <person name="Shin Y.K."/>
            <person name="Lee J.-S."/>
        </authorList>
    </citation>
    <scope>NUCLEOTIDE SEQUENCE</scope>
    <source>
        <strain evidence="9">SB3-54</strain>
    </source>
</reference>
<comment type="subcellular location">
    <subcellularLocation>
        <location evidence="7">Cell membrane</location>
        <topology evidence="7">Single-pass membrane protein</topology>
    </subcellularLocation>
</comment>
<evidence type="ECO:0000256" key="6">
    <source>
        <dbReference type="ARBA" id="ARBA00023316"/>
    </source>
</evidence>
<keyword evidence="3 7" id="KW-1133">Transmembrane helix</keyword>
<feature type="compositionally biased region" description="Basic and acidic residues" evidence="8">
    <location>
        <begin position="1"/>
        <end position="40"/>
    </location>
</feature>
<feature type="transmembrane region" description="Helical" evidence="7">
    <location>
        <begin position="63"/>
        <end position="83"/>
    </location>
</feature>
<dbReference type="Gene3D" id="3.30.1490.480">
    <property type="entry name" value="Endolytic murein transglycosylase"/>
    <property type="match status" value="1"/>
</dbReference>
<dbReference type="RefSeq" id="WP_269443432.1">
    <property type="nucleotide sequence ID" value="NZ_CP097463.1"/>
</dbReference>
<sequence>MTQRDHESLAEHDPHSLLFGPHEDEGHPHHRHTTEPEPHTRSARRRAQREHTSHRRRRRNRGVLLALVCVVLLVVGVSAWLIVPKVVDMIHPPDYSGNGQGTVSITIGQGDGASDIGDTLHKAGVVKSVDAFVNAASNNSDSQSIQPGTYLLHRHMAAKNALTLLLDPKSRTTAGDLVITEGATVFDVRARLVKVLGAAQQGAIDKALADPSSLGIPLGYRPATGEFTSIEGFLYPATYTIDPKASPSAALQRMTSRFAEHDRSSGFATDAQKVGLTPYEALIIASIAQSEARFPDDMAKVARVILNRIAAKRPLQIDATSAYAAKVQGLDPTKIIFARIDSPYNSYTHDGLPPTPISNPGAEAMTGAVHPTPGNWLYYVNKDSAGHLFFTNDEAAFTQAVEKCRQNNWGCG</sequence>
<dbReference type="NCBIfam" id="TIGR00247">
    <property type="entry name" value="endolytic transglycosylase MltG"/>
    <property type="match status" value="1"/>
</dbReference>
<feature type="region of interest" description="Disordered" evidence="8">
    <location>
        <begin position="1"/>
        <end position="57"/>
    </location>
</feature>
<feature type="compositionally biased region" description="Basic residues" evidence="8">
    <location>
        <begin position="41"/>
        <end position="57"/>
    </location>
</feature>
<accession>A0ABY7K0Q6</accession>
<comment type="similarity">
    <text evidence="7">Belongs to the transglycosylase MltG family.</text>
</comment>
<dbReference type="PANTHER" id="PTHR30518">
    <property type="entry name" value="ENDOLYTIC MUREIN TRANSGLYCOSYLASE"/>
    <property type="match status" value="1"/>
</dbReference>
<keyword evidence="5 7" id="KW-0456">Lyase</keyword>
<evidence type="ECO:0000256" key="5">
    <source>
        <dbReference type="ARBA" id="ARBA00023239"/>
    </source>
</evidence>
<keyword evidence="6 7" id="KW-0961">Cell wall biogenesis/degradation</keyword>
<evidence type="ECO:0000313" key="10">
    <source>
        <dbReference type="Proteomes" id="UP001164693"/>
    </source>
</evidence>
<comment type="catalytic activity">
    <reaction evidence="7">
        <text>a peptidoglycan chain = a peptidoglycan chain with N-acetyl-1,6-anhydromuramyl-[peptide] at the reducing end + a peptidoglycan chain with N-acetylglucosamine at the non-reducing end.</text>
        <dbReference type="EC" id="4.2.2.29"/>
    </reaction>
</comment>
<keyword evidence="10" id="KW-1185">Reference proteome</keyword>
<proteinExistence type="inferred from homology"/>
<evidence type="ECO:0000256" key="7">
    <source>
        <dbReference type="HAMAP-Rule" id="MF_02065"/>
    </source>
</evidence>
<dbReference type="PANTHER" id="PTHR30518:SF2">
    <property type="entry name" value="ENDOLYTIC MUREIN TRANSGLYCOSYLASE"/>
    <property type="match status" value="1"/>
</dbReference>
<comment type="function">
    <text evidence="7">Functions as a peptidoglycan terminase that cleaves nascent peptidoglycan strands endolytically to terminate their elongation.</text>
</comment>
<dbReference type="Proteomes" id="UP001164693">
    <property type="component" value="Chromosome"/>
</dbReference>
<dbReference type="InterPro" id="IPR003770">
    <property type="entry name" value="MLTG-like"/>
</dbReference>
<evidence type="ECO:0000256" key="3">
    <source>
        <dbReference type="ARBA" id="ARBA00022989"/>
    </source>
</evidence>
<evidence type="ECO:0000256" key="4">
    <source>
        <dbReference type="ARBA" id="ARBA00023136"/>
    </source>
</evidence>
<organism evidence="9 10">
    <name type="scientific">Jatrophihabitans cynanchi</name>
    <dbReference type="NCBI Taxonomy" id="2944128"/>
    <lineage>
        <taxon>Bacteria</taxon>
        <taxon>Bacillati</taxon>
        <taxon>Actinomycetota</taxon>
        <taxon>Actinomycetes</taxon>
        <taxon>Jatrophihabitantales</taxon>
        <taxon>Jatrophihabitantaceae</taxon>
        <taxon>Jatrophihabitans</taxon>
    </lineage>
</organism>
<dbReference type="EC" id="4.2.2.29" evidence="7"/>
<keyword evidence="4 7" id="KW-0472">Membrane</keyword>
<dbReference type="Pfam" id="PF02618">
    <property type="entry name" value="YceG"/>
    <property type="match status" value="1"/>
</dbReference>
<protein>
    <recommendedName>
        <fullName evidence="7">Endolytic murein transglycosylase</fullName>
        <ecNumber evidence="7">4.2.2.29</ecNumber>
    </recommendedName>
    <alternativeName>
        <fullName evidence="7">Peptidoglycan lytic transglycosylase</fullName>
    </alternativeName>
    <alternativeName>
        <fullName evidence="7">Peptidoglycan polymerization terminase</fullName>
    </alternativeName>
</protein>